<protein>
    <submittedName>
        <fullName evidence="4">Uncharacterized protein</fullName>
    </submittedName>
</protein>
<evidence type="ECO:0000313" key="5">
    <source>
        <dbReference type="Proteomes" id="UP000285146"/>
    </source>
</evidence>
<feature type="region of interest" description="Disordered" evidence="2">
    <location>
        <begin position="1"/>
        <end position="46"/>
    </location>
</feature>
<comment type="caution">
    <text evidence="4">The sequence shown here is derived from an EMBL/GenBank/DDBJ whole genome shotgun (WGS) entry which is preliminary data.</text>
</comment>
<keyword evidence="5" id="KW-1185">Reference proteome</keyword>
<keyword evidence="1" id="KW-0175">Coiled coil</keyword>
<dbReference type="STRING" id="1230097.A0A423X509"/>
<name>A0A423X509_9PEZI</name>
<dbReference type="InParanoid" id="A0A423X509"/>
<evidence type="ECO:0000256" key="2">
    <source>
        <dbReference type="SAM" id="MobiDB-lite"/>
    </source>
</evidence>
<dbReference type="EMBL" id="LKEB01000027">
    <property type="protein sequence ID" value="ROW10839.1"/>
    <property type="molecule type" value="Genomic_DNA"/>
</dbReference>
<dbReference type="Proteomes" id="UP000285146">
    <property type="component" value="Unassembled WGS sequence"/>
</dbReference>
<dbReference type="OrthoDB" id="5419542at2759"/>
<reference evidence="4 5" key="1">
    <citation type="submission" date="2015-09" db="EMBL/GenBank/DDBJ databases">
        <title>Host preference determinants of Valsa canker pathogens revealed by comparative genomics.</title>
        <authorList>
            <person name="Yin Z."/>
            <person name="Huang L."/>
        </authorList>
    </citation>
    <scope>NUCLEOTIDE SEQUENCE [LARGE SCALE GENOMIC DNA]</scope>
    <source>
        <strain evidence="4 5">SXYLt</strain>
    </source>
</reference>
<keyword evidence="3" id="KW-0812">Transmembrane</keyword>
<accession>A0A423X509</accession>
<feature type="coiled-coil region" evidence="1">
    <location>
        <begin position="163"/>
        <end position="197"/>
    </location>
</feature>
<sequence length="295" mass="32281">MNVPQSAAPVLQSVPRGSLEVPRSEGITPHNPSPTPSPRGSVFSIPSGGEIAGGLSALPPGDSWEEALGREKERAEARVAGLKKSFIDLTAFSASTNRRLDDTYYSVLEKLASLQKTIVSLKELASASVSTNDSFVAESRSFLSEAQAQLDAFGQFDEQEKHVQALEARVHKGRERIEALSTRVDVVRQKVERWERADREWQERTRRRLKSIWGVVLGLALVLLLLYFGAKLYGPELEEVAGGLKNDAMLAKTKLDFGSKGSPATTHGGERKGLDRIKYGTAGVRDEALRVLDEL</sequence>
<evidence type="ECO:0000256" key="1">
    <source>
        <dbReference type="SAM" id="Coils"/>
    </source>
</evidence>
<keyword evidence="3" id="KW-1133">Transmembrane helix</keyword>
<proteinExistence type="predicted"/>
<organism evidence="4 5">
    <name type="scientific">Cytospora leucostoma</name>
    <dbReference type="NCBI Taxonomy" id="1230097"/>
    <lineage>
        <taxon>Eukaryota</taxon>
        <taxon>Fungi</taxon>
        <taxon>Dikarya</taxon>
        <taxon>Ascomycota</taxon>
        <taxon>Pezizomycotina</taxon>
        <taxon>Sordariomycetes</taxon>
        <taxon>Sordariomycetidae</taxon>
        <taxon>Diaporthales</taxon>
        <taxon>Cytosporaceae</taxon>
        <taxon>Cytospora</taxon>
    </lineage>
</organism>
<evidence type="ECO:0000313" key="4">
    <source>
        <dbReference type="EMBL" id="ROW10839.1"/>
    </source>
</evidence>
<keyword evidence="3" id="KW-0472">Membrane</keyword>
<evidence type="ECO:0000256" key="3">
    <source>
        <dbReference type="SAM" id="Phobius"/>
    </source>
</evidence>
<gene>
    <name evidence="4" type="ORF">VPNG_05300</name>
</gene>
<feature type="transmembrane region" description="Helical" evidence="3">
    <location>
        <begin position="212"/>
        <end position="230"/>
    </location>
</feature>
<dbReference type="AlphaFoldDB" id="A0A423X509"/>